<name>A0AC61QJY0_9BACT</name>
<organism evidence="1 2">
    <name type="scientific">Candidatus Syntrophosphaera thermopropionivorans</name>
    <dbReference type="NCBI Taxonomy" id="2593015"/>
    <lineage>
        <taxon>Bacteria</taxon>
        <taxon>Pseudomonadati</taxon>
        <taxon>Candidatus Cloacimonadota</taxon>
        <taxon>Candidatus Cloacimonadia</taxon>
        <taxon>Candidatus Cloacimonadales</taxon>
        <taxon>Candidatus Cloacimonadaceae</taxon>
        <taxon>Candidatus Syntrophosphaera</taxon>
    </lineage>
</organism>
<dbReference type="EMBL" id="SMOG01000004">
    <property type="protein sequence ID" value="TDF73640.1"/>
    <property type="molecule type" value="Genomic_DNA"/>
</dbReference>
<keyword evidence="1" id="KW-0436">Ligase</keyword>
<dbReference type="EC" id="6.1.1.1" evidence="1"/>
<comment type="caution">
    <text evidence="1">The sequence shown here is derived from an EMBL/GenBank/DDBJ whole genome shotgun (WGS) entry which is preliminary data.</text>
</comment>
<dbReference type="Proteomes" id="UP000294588">
    <property type="component" value="Unassembled WGS sequence"/>
</dbReference>
<keyword evidence="2" id="KW-1185">Reference proteome</keyword>
<gene>
    <name evidence="1" type="ORF">E0946_02455</name>
</gene>
<evidence type="ECO:0000313" key="1">
    <source>
        <dbReference type="EMBL" id="TDF73640.1"/>
    </source>
</evidence>
<accession>A0AC61QJY0</accession>
<reference evidence="1" key="1">
    <citation type="submission" date="2019-03" db="EMBL/GenBank/DDBJ databases">
        <title>Candidatus Syntrophosphaera thermopropionivorans: a novel player in syntrophic propionate oxidation during anaerobic digestion.</title>
        <authorList>
            <person name="Dyksma S."/>
        </authorList>
    </citation>
    <scope>NUCLEOTIDE SEQUENCE</scope>
    <source>
        <strain evidence="1">W5</strain>
    </source>
</reference>
<evidence type="ECO:0000313" key="2">
    <source>
        <dbReference type="Proteomes" id="UP000294588"/>
    </source>
</evidence>
<protein>
    <submittedName>
        <fullName evidence="1">Tyrosine--tRNA ligase</fullName>
        <ecNumber evidence="1">6.1.1.1</ecNumber>
    </submittedName>
</protein>
<proteinExistence type="predicted"/>
<sequence>MNLEKELKIIRKAVDEIIPEEDLVRKLIRSKETGKPLRIKFGIDPTGTDVHLGHLVPIRKMRDFQDLGHIGVIIIGDFTAQIGDPTGRDETRPPLSHQQVLSNAERFMEQLYTVLKQEQTEVRWQSEWFGKMTVEEVIKLMGNFTLAQFMAHDTFRTRYEQGLPLGLHELMYPLLQAYDSVAVQSDVELGATEQKFNILCGRDMQRFFGQEEQVAILTPLLIGLDGVNKMGKSLNNYIAVFDPPEEKFGKIMSIPDDLILNYYKYAAWADEEELEKVQKELESGTNPMILKKQLAHRIVAFYHGNKAADEAQRAFEKVFSQRELPDEMPEYKVNNSVMRITKLLTESGLCESGSEAKRLIQAGGVSIDGEKITSTDAEIEIKEGMVLRVGKRKFLRLRKQ</sequence>